<accession>A0ABQ6M8B7</accession>
<feature type="compositionally biased region" description="Pro residues" evidence="1">
    <location>
        <begin position="35"/>
        <end position="45"/>
    </location>
</feature>
<feature type="region of interest" description="Disordered" evidence="1">
    <location>
        <begin position="1"/>
        <end position="155"/>
    </location>
</feature>
<feature type="compositionally biased region" description="Low complexity" evidence="1">
    <location>
        <begin position="46"/>
        <end position="57"/>
    </location>
</feature>
<organism evidence="2 3">
    <name type="scientific">Tetraparma gracilis</name>
    <dbReference type="NCBI Taxonomy" id="2962635"/>
    <lineage>
        <taxon>Eukaryota</taxon>
        <taxon>Sar</taxon>
        <taxon>Stramenopiles</taxon>
        <taxon>Ochrophyta</taxon>
        <taxon>Bolidophyceae</taxon>
        <taxon>Parmales</taxon>
        <taxon>Triparmaceae</taxon>
        <taxon>Tetraparma</taxon>
    </lineage>
</organism>
<reference evidence="2 3" key="1">
    <citation type="journal article" date="2023" name="Commun. Biol.">
        <title>Genome analysis of Parmales, the sister group of diatoms, reveals the evolutionary specialization of diatoms from phago-mixotrophs to photoautotrophs.</title>
        <authorList>
            <person name="Ban H."/>
            <person name="Sato S."/>
            <person name="Yoshikawa S."/>
            <person name="Yamada K."/>
            <person name="Nakamura Y."/>
            <person name="Ichinomiya M."/>
            <person name="Sato N."/>
            <person name="Blanc-Mathieu R."/>
            <person name="Endo H."/>
            <person name="Kuwata A."/>
            <person name="Ogata H."/>
        </authorList>
    </citation>
    <scope>NUCLEOTIDE SEQUENCE [LARGE SCALE GENOMIC DNA]</scope>
</reference>
<feature type="compositionally biased region" description="Low complexity" evidence="1">
    <location>
        <begin position="1"/>
        <end position="14"/>
    </location>
</feature>
<dbReference type="Proteomes" id="UP001165060">
    <property type="component" value="Unassembled WGS sequence"/>
</dbReference>
<evidence type="ECO:0000256" key="1">
    <source>
        <dbReference type="SAM" id="MobiDB-lite"/>
    </source>
</evidence>
<comment type="caution">
    <text evidence="2">The sequence shown here is derived from an EMBL/GenBank/DDBJ whole genome shotgun (WGS) entry which is preliminary data.</text>
</comment>
<gene>
    <name evidence="2" type="ORF">TeGR_g6653</name>
</gene>
<dbReference type="EMBL" id="BRYB01000048">
    <property type="protein sequence ID" value="GMI21437.1"/>
    <property type="molecule type" value="Genomic_DNA"/>
</dbReference>
<feature type="compositionally biased region" description="Low complexity" evidence="1">
    <location>
        <begin position="117"/>
        <end position="134"/>
    </location>
</feature>
<sequence>MGSTTSSEAAASAPAPAPSKGQAPIFSPSPRKPASLPPPCPPPPLSSSLSVSSRASAFADVPSHSAPTRKKKPRPSSLSSSFSSSTLSSPPPAGAPPLPATPMQLSTPPRMMTRSLRSAANPLPSPRSASRPGRAPGGSPGPQSPPGPALGSMETVFSQNSPLNAIIPTALQPRPGAGDPTRSPGGPKVTAVIDFPRGRETVNDAQTRMVGDTKVYIVDEATGVFVFNLLNENQCDDLVRAAEEHVSKISGGDPSKSWRKLYTYTKLHQGQVLIHPGELFHKGVDITRGTRYLAVCFTDGWDPAIPDNSTNSDKHKTLERNTLTYAG</sequence>
<keyword evidence="3" id="KW-1185">Reference proteome</keyword>
<proteinExistence type="predicted"/>
<feature type="region of interest" description="Disordered" evidence="1">
    <location>
        <begin position="169"/>
        <end position="192"/>
    </location>
</feature>
<feature type="compositionally biased region" description="Low complexity" evidence="1">
    <location>
        <begin position="75"/>
        <end position="88"/>
    </location>
</feature>
<evidence type="ECO:0000313" key="3">
    <source>
        <dbReference type="Proteomes" id="UP001165060"/>
    </source>
</evidence>
<protein>
    <submittedName>
        <fullName evidence="2">Uncharacterized protein</fullName>
    </submittedName>
</protein>
<feature type="compositionally biased region" description="Pro residues" evidence="1">
    <location>
        <begin position="89"/>
        <end position="100"/>
    </location>
</feature>
<evidence type="ECO:0000313" key="2">
    <source>
        <dbReference type="EMBL" id="GMI21437.1"/>
    </source>
</evidence>
<name>A0ABQ6M8B7_9STRA</name>